<dbReference type="RefSeq" id="WP_235674600.1">
    <property type="nucleotide sequence ID" value="NZ_AP022599.1"/>
</dbReference>
<evidence type="ECO:0000256" key="1">
    <source>
        <dbReference type="SAM" id="MobiDB-lite"/>
    </source>
</evidence>
<organism evidence="2 3">
    <name type="scientific">Mycolicibacterium pulveris</name>
    <name type="common">Mycobacterium pulveris</name>
    <dbReference type="NCBI Taxonomy" id="36813"/>
    <lineage>
        <taxon>Bacteria</taxon>
        <taxon>Bacillati</taxon>
        <taxon>Actinomycetota</taxon>
        <taxon>Actinomycetes</taxon>
        <taxon>Mycobacteriales</taxon>
        <taxon>Mycobacteriaceae</taxon>
        <taxon>Mycolicibacterium</taxon>
    </lineage>
</organism>
<keyword evidence="3" id="KW-1185">Reference proteome</keyword>
<feature type="region of interest" description="Disordered" evidence="1">
    <location>
        <begin position="168"/>
        <end position="197"/>
    </location>
</feature>
<evidence type="ECO:0000313" key="3">
    <source>
        <dbReference type="Proteomes" id="UP000467252"/>
    </source>
</evidence>
<dbReference type="Proteomes" id="UP000467252">
    <property type="component" value="Chromosome"/>
</dbReference>
<evidence type="ECO:0000313" key="2">
    <source>
        <dbReference type="EMBL" id="BBY82204.1"/>
    </source>
</evidence>
<gene>
    <name evidence="2" type="ORF">MPUL_33620</name>
</gene>
<reference evidence="2 3" key="1">
    <citation type="journal article" date="2019" name="Emerg. Microbes Infect.">
        <title>Comprehensive subspecies identification of 175 nontuberculous mycobacteria species based on 7547 genomic profiles.</title>
        <authorList>
            <person name="Matsumoto Y."/>
            <person name="Kinjo T."/>
            <person name="Motooka D."/>
            <person name="Nabeya D."/>
            <person name="Jung N."/>
            <person name="Uechi K."/>
            <person name="Horii T."/>
            <person name="Iida T."/>
            <person name="Fujita J."/>
            <person name="Nakamura S."/>
        </authorList>
    </citation>
    <scope>NUCLEOTIDE SEQUENCE [LARGE SCALE GENOMIC DNA]</scope>
    <source>
        <strain evidence="2 3">JCM 6370</strain>
    </source>
</reference>
<proteinExistence type="predicted"/>
<protein>
    <submittedName>
        <fullName evidence="2">Uncharacterized protein</fullName>
    </submittedName>
</protein>
<sequence>MQLERDQVDPFAQILVVAYLGAAAGARSFTEEWGIPPTRMHKSHWMRSIAQAQVTQSERFMLHPDFAELGRVQVTDITANDSYLVRSKAAIEIEAAMGQPEQLAFPFELRTRNSTAVPNMVAYGFEREGMHLWSSASKQAATGKRLIPAGSLEYVGFWPFEGVPSPDNGGGLTFDQGAPDPFNDLGDDVDFGEAEGL</sequence>
<feature type="compositionally biased region" description="Acidic residues" evidence="1">
    <location>
        <begin position="185"/>
        <end position="197"/>
    </location>
</feature>
<accession>A0A7I7UL76</accession>
<name>A0A7I7UL76_MYCPV</name>
<dbReference type="EMBL" id="AP022599">
    <property type="protein sequence ID" value="BBY82204.1"/>
    <property type="molecule type" value="Genomic_DNA"/>
</dbReference>
<dbReference type="AlphaFoldDB" id="A0A7I7UL76"/>